<reference evidence="2" key="2">
    <citation type="submission" date="2019-06" db="EMBL/GenBank/DDBJ databases">
        <title>AzeR, a transcriptional regulator that responds to azelaic acid in Pseudomonas nitroreducens.</title>
        <authorList>
            <person name="Bez C."/>
            <person name="Javvadi S.G."/>
            <person name="Bertani I."/>
            <person name="Devescovi G."/>
            <person name="Studholme D.J."/>
            <person name="Geller A."/>
            <person name="Levy A."/>
            <person name="Venturi V."/>
        </authorList>
    </citation>
    <scope>NUCLEOTIDE SEQUENCE [LARGE SCALE GENOMIC DNA]</scope>
    <source>
        <strain evidence="2">DSM 9128</strain>
    </source>
</reference>
<accession>A0A5R9AIC3</accession>
<evidence type="ECO:0008006" key="3">
    <source>
        <dbReference type="Google" id="ProtNLM"/>
    </source>
</evidence>
<proteinExistence type="predicted"/>
<dbReference type="Gene3D" id="1.25.40.10">
    <property type="entry name" value="Tetratricopeptide repeat domain"/>
    <property type="match status" value="1"/>
</dbReference>
<evidence type="ECO:0000313" key="1">
    <source>
        <dbReference type="EMBL" id="TLP78308.1"/>
    </source>
</evidence>
<organism evidence="1 2">
    <name type="scientific">Pseudomonas nitroreducens</name>
    <dbReference type="NCBI Taxonomy" id="46680"/>
    <lineage>
        <taxon>Bacteria</taxon>
        <taxon>Pseudomonadati</taxon>
        <taxon>Pseudomonadota</taxon>
        <taxon>Gammaproteobacteria</taxon>
        <taxon>Pseudomonadales</taxon>
        <taxon>Pseudomonadaceae</taxon>
        <taxon>Pseudomonas</taxon>
    </lineage>
</organism>
<dbReference type="Proteomes" id="UP000307510">
    <property type="component" value="Unassembled WGS sequence"/>
</dbReference>
<dbReference type="InterPro" id="IPR047780">
    <property type="entry name" value="TssQ-like"/>
</dbReference>
<sequence length="131" mass="14542">MKSPRPLSTPLLIACLAIVASGCKHHFAEAPADADQAQAQQAFDEATRSYEAGDYAAAEEQFLTPKLWSVDSPLQVQALKYLAFSYCVTERPNQCRFAFERAVQINPSFRLERAEAGHPLWGPVFEEVVGR</sequence>
<dbReference type="InterPro" id="IPR011990">
    <property type="entry name" value="TPR-like_helical_dom_sf"/>
</dbReference>
<protein>
    <recommendedName>
        <fullName evidence="3">Tetratricopeptide repeat protein</fullName>
    </recommendedName>
</protein>
<dbReference type="PROSITE" id="PS51257">
    <property type="entry name" value="PROKAR_LIPOPROTEIN"/>
    <property type="match status" value="1"/>
</dbReference>
<name>A0A5R9AIC3_PSENT</name>
<dbReference type="EMBL" id="VASG01000001">
    <property type="protein sequence ID" value="TLP78308.1"/>
    <property type="molecule type" value="Genomic_DNA"/>
</dbReference>
<dbReference type="SUPFAM" id="SSF48452">
    <property type="entry name" value="TPR-like"/>
    <property type="match status" value="1"/>
</dbReference>
<gene>
    <name evidence="1" type="ORF">FEA48_03670</name>
</gene>
<comment type="caution">
    <text evidence="1">The sequence shown here is derived from an EMBL/GenBank/DDBJ whole genome shotgun (WGS) entry which is preliminary data.</text>
</comment>
<evidence type="ECO:0000313" key="2">
    <source>
        <dbReference type="Proteomes" id="UP000307510"/>
    </source>
</evidence>
<dbReference type="AlphaFoldDB" id="A0A5R9AIC3"/>
<dbReference type="NCBIfam" id="NF038027">
    <property type="entry name" value="TssQ_fam"/>
    <property type="match status" value="1"/>
</dbReference>
<reference evidence="1 2" key="1">
    <citation type="submission" date="2019-05" db="EMBL/GenBank/DDBJ databases">
        <authorList>
            <person name="Moore K."/>
            <person name="O'Neill P."/>
            <person name="Farbos A."/>
            <person name="Studholme D.J."/>
        </authorList>
    </citation>
    <scope>NUCLEOTIDE SEQUENCE [LARGE SCALE GENOMIC DNA]</scope>
    <source>
        <strain evidence="1 2">DSM 9128</strain>
    </source>
</reference>
<dbReference type="RefSeq" id="WP_138212578.1">
    <property type="nucleotide sequence ID" value="NZ_VASG01000001.1"/>
</dbReference>